<dbReference type="InterPro" id="IPR032589">
    <property type="entry name" value="DUF4910"/>
</dbReference>
<dbReference type="RefSeq" id="WP_205310239.1">
    <property type="nucleotide sequence ID" value="NZ_JAERPS020000001.1"/>
</dbReference>
<dbReference type="InterPro" id="IPR036388">
    <property type="entry name" value="WH-like_DNA-bd_sf"/>
</dbReference>
<dbReference type="Gene3D" id="3.40.630.10">
    <property type="entry name" value="Zn peptidases"/>
    <property type="match status" value="1"/>
</dbReference>
<comment type="caution">
    <text evidence="4">The sequence shown here is derived from an EMBL/GenBank/DDBJ whole genome shotgun (WGS) entry which is preliminary data.</text>
</comment>
<dbReference type="InterPro" id="IPR012353">
    <property type="entry name" value="UCP015244"/>
</dbReference>
<evidence type="ECO:0000259" key="1">
    <source>
        <dbReference type="Pfam" id="PF09940"/>
    </source>
</evidence>
<keyword evidence="5" id="KW-1185">Reference proteome</keyword>
<sequence length="435" mass="49008">MSNVNTTVVSAHVGQKIYQWMTDLFPLCRSITGQGVRDSLAYLSQQVPGITVRAVPSGTQVFDWEVPQEWRITEAYIETQSGQRIVDFKRCNLHVLGYSTAIDEVLSLAQLQPHLYSLPEQPDAIPYVTSYYARNWGFCLTHQQRLSLQDDEYRVRIDSEHFAGELNYGELIIPGKSEQEIFLSSYLCHPSMANNELSGPLVMAAIAQWLAEAPRLYSYRLFWGVETIGSLTYLSLHLPELKRHVVAGFNLTCIGDDNSYSMLHSRLGNTLADKVAAYVLDHEFPAARKYSFLQRGSDERQYCAPGVDLPLVTLMRTKFAEYPEYHTSLDNLDFVSPQGLQGGFEFVKRCIEVVEANQRCKVTVLGEPQLGKRGLYPTTSQKGVGKQVRNLRNIIAYSDGEHDSIDIALRLEIPFQLVVDTQATLLQAGLLEKVS</sequence>
<dbReference type="Pfam" id="PF16221">
    <property type="entry name" value="HTH_47"/>
    <property type="match status" value="1"/>
</dbReference>
<dbReference type="Pfam" id="PF16254">
    <property type="entry name" value="DUF4910"/>
    <property type="match status" value="1"/>
</dbReference>
<evidence type="ECO:0000313" key="5">
    <source>
        <dbReference type="Proteomes" id="UP000663814"/>
    </source>
</evidence>
<dbReference type="Gene3D" id="1.10.10.10">
    <property type="entry name" value="Winged helix-like DNA-binding domain superfamily/Winged helix DNA-binding domain"/>
    <property type="match status" value="1"/>
</dbReference>
<dbReference type="Pfam" id="PF09940">
    <property type="entry name" value="DUF2172"/>
    <property type="match status" value="1"/>
</dbReference>
<accession>A0ABS7X6G9</accession>
<dbReference type="Proteomes" id="UP000663814">
    <property type="component" value="Unassembled WGS sequence"/>
</dbReference>
<feature type="domain" description="DUF4910" evidence="3">
    <location>
        <begin position="18"/>
        <end position="357"/>
    </location>
</feature>
<protein>
    <submittedName>
        <fullName evidence="4">DUF4910 domain-containing protein</fullName>
    </submittedName>
</protein>
<feature type="domain" description="UCP01524 winged helix-turn-helix" evidence="2">
    <location>
        <begin position="360"/>
        <end position="432"/>
    </location>
</feature>
<name>A0ABS7X6G9_9GAMM</name>
<feature type="domain" description="DUF2172" evidence="1">
    <location>
        <begin position="69"/>
        <end position="160"/>
    </location>
</feature>
<reference evidence="4 5" key="1">
    <citation type="submission" date="2021-08" db="EMBL/GenBank/DDBJ databases">
        <title>Rheinheimera aquimaris sp. nov., isolated from seawater of the East Sea in Korea.</title>
        <authorList>
            <person name="Kim K.H."/>
            <person name="Wenting R."/>
            <person name="Kim K.R."/>
            <person name="Jeon C.O."/>
        </authorList>
    </citation>
    <scope>NUCLEOTIDE SEQUENCE [LARGE SCALE GENOMIC DNA]</scope>
    <source>
        <strain evidence="4 5">MA-13</strain>
    </source>
</reference>
<dbReference type="SUPFAM" id="SSF53187">
    <property type="entry name" value="Zn-dependent exopeptidases"/>
    <property type="match status" value="1"/>
</dbReference>
<evidence type="ECO:0000259" key="3">
    <source>
        <dbReference type="Pfam" id="PF16254"/>
    </source>
</evidence>
<dbReference type="PIRSF" id="PIRSF015244">
    <property type="entry name" value="UCP015244"/>
    <property type="match status" value="1"/>
</dbReference>
<dbReference type="EMBL" id="JAERPS020000001">
    <property type="protein sequence ID" value="MBZ9610217.1"/>
    <property type="molecule type" value="Genomic_DNA"/>
</dbReference>
<organism evidence="4 5">
    <name type="scientific">Rheinheimera maricola</name>
    <dbReference type="NCBI Taxonomy" id="2793282"/>
    <lineage>
        <taxon>Bacteria</taxon>
        <taxon>Pseudomonadati</taxon>
        <taxon>Pseudomonadota</taxon>
        <taxon>Gammaproteobacteria</taxon>
        <taxon>Chromatiales</taxon>
        <taxon>Chromatiaceae</taxon>
        <taxon>Rheinheimera</taxon>
    </lineage>
</organism>
<dbReference type="InterPro" id="IPR032622">
    <property type="entry name" value="UCP01524_HTH"/>
</dbReference>
<evidence type="ECO:0000259" key="2">
    <source>
        <dbReference type="Pfam" id="PF16221"/>
    </source>
</evidence>
<evidence type="ECO:0000313" key="4">
    <source>
        <dbReference type="EMBL" id="MBZ9610217.1"/>
    </source>
</evidence>
<dbReference type="Gene3D" id="3.50.30.90">
    <property type="match status" value="1"/>
</dbReference>
<dbReference type="InterPro" id="IPR032610">
    <property type="entry name" value="DUF2172"/>
</dbReference>
<gene>
    <name evidence="4" type="ORF">I4W93_001280</name>
</gene>
<proteinExistence type="predicted"/>